<evidence type="ECO:0000256" key="5">
    <source>
        <dbReference type="ARBA" id="ARBA00022692"/>
    </source>
</evidence>
<dbReference type="Proteomes" id="UP001217083">
    <property type="component" value="Unassembled WGS sequence"/>
</dbReference>
<dbReference type="Pfam" id="PF02321">
    <property type="entry name" value="OEP"/>
    <property type="match status" value="2"/>
</dbReference>
<comment type="subcellular location">
    <subcellularLocation>
        <location evidence="1">Cell outer membrane</location>
    </subcellularLocation>
</comment>
<evidence type="ECO:0000256" key="4">
    <source>
        <dbReference type="ARBA" id="ARBA00022452"/>
    </source>
</evidence>
<dbReference type="RefSeq" id="WP_275650853.1">
    <property type="nucleotide sequence ID" value="NZ_JARFVA010000009.1"/>
</dbReference>
<accession>A0ABT5XTE7</accession>
<name>A0ABT5XTE7_9FLAO</name>
<evidence type="ECO:0000256" key="8">
    <source>
        <dbReference type="SAM" id="Coils"/>
    </source>
</evidence>
<dbReference type="PANTHER" id="PTHR30026:SF20">
    <property type="entry name" value="OUTER MEMBRANE PROTEIN TOLC"/>
    <property type="match status" value="1"/>
</dbReference>
<keyword evidence="7" id="KW-0998">Cell outer membrane</keyword>
<evidence type="ECO:0000256" key="3">
    <source>
        <dbReference type="ARBA" id="ARBA00022448"/>
    </source>
</evidence>
<proteinExistence type="inferred from homology"/>
<dbReference type="PANTHER" id="PTHR30026">
    <property type="entry name" value="OUTER MEMBRANE PROTEIN TOLC"/>
    <property type="match status" value="1"/>
</dbReference>
<sequence length="443" mass="49135">MKIQAIAAIFFLSFQINAPEMDSSATKKVWSLQDCISYALENSIEVKQVALEKDGAEVNLMQSKYAKLPNLGSSASQNFSWGSSIDPITSDFVSQEIKSTNLGLSTSVTLYNGSQLNNAVRQNRLMVEQNELYVEEAKNNITLSILEAYLQILYNKESMEVARNNLTASEKEVERAKARLEAGNIAMIDYTDALSQAATNKTNLISAKNSYAQQVIVLKQLLELDPMKELEIEPLENPLLDGLSVPNKFTVYQNAIGRMPEIKASELGTSINEKDLDIAKGGFLPTLSLTGSVGSGYTSTNDLTFTDQLDVNFNQRVGLSLSVPIFSRYQKKAQVANAKIGIEQSKLQLQSAKKELYQKIETAWQNAQSAQEQIQASKAASDAAEESFKLAQRQYELNALSTTDLVISQNTYTNAQLNYLQAKYLGILYNELLEFYQGNEIKL</sequence>
<evidence type="ECO:0000256" key="6">
    <source>
        <dbReference type="ARBA" id="ARBA00023136"/>
    </source>
</evidence>
<dbReference type="SUPFAM" id="SSF56954">
    <property type="entry name" value="Outer membrane efflux proteins (OEP)"/>
    <property type="match status" value="1"/>
</dbReference>
<gene>
    <name evidence="9" type="ORF">PY091_17870</name>
</gene>
<evidence type="ECO:0000313" key="9">
    <source>
        <dbReference type="EMBL" id="MDF0709085.1"/>
    </source>
</evidence>
<dbReference type="EMBL" id="JARFVA010000009">
    <property type="protein sequence ID" value="MDF0709085.1"/>
    <property type="molecule type" value="Genomic_DNA"/>
</dbReference>
<evidence type="ECO:0000256" key="2">
    <source>
        <dbReference type="ARBA" id="ARBA00007613"/>
    </source>
</evidence>
<reference evidence="9 10" key="1">
    <citation type="submission" date="2023-03" db="EMBL/GenBank/DDBJ databases">
        <title>Muricauda XX sp. nov. and Muricauda XXX sp. nov., two novel species isolated from Okinawa Trough.</title>
        <authorList>
            <person name="Cao W."/>
            <person name="Deng X."/>
        </authorList>
    </citation>
    <scope>NUCLEOTIDE SEQUENCE [LARGE SCALE GENOMIC DNA]</scope>
    <source>
        <strain evidence="9 10">81s02</strain>
    </source>
</reference>
<organism evidence="9 10">
    <name type="scientific">Flagellimonas okinawensis</name>
    <dbReference type="NCBI Taxonomy" id="3031324"/>
    <lineage>
        <taxon>Bacteria</taxon>
        <taxon>Pseudomonadati</taxon>
        <taxon>Bacteroidota</taxon>
        <taxon>Flavobacteriia</taxon>
        <taxon>Flavobacteriales</taxon>
        <taxon>Flavobacteriaceae</taxon>
        <taxon>Flagellimonas</taxon>
    </lineage>
</organism>
<comment type="similarity">
    <text evidence="2">Belongs to the outer membrane factor (OMF) (TC 1.B.17) family.</text>
</comment>
<keyword evidence="4" id="KW-1134">Transmembrane beta strand</keyword>
<dbReference type="InterPro" id="IPR051906">
    <property type="entry name" value="TolC-like"/>
</dbReference>
<evidence type="ECO:0000313" key="10">
    <source>
        <dbReference type="Proteomes" id="UP001217083"/>
    </source>
</evidence>
<evidence type="ECO:0000256" key="1">
    <source>
        <dbReference type="ARBA" id="ARBA00004442"/>
    </source>
</evidence>
<keyword evidence="3" id="KW-0813">Transport</keyword>
<keyword evidence="5" id="KW-0812">Transmembrane</keyword>
<comment type="caution">
    <text evidence="9">The sequence shown here is derived from an EMBL/GenBank/DDBJ whole genome shotgun (WGS) entry which is preliminary data.</text>
</comment>
<dbReference type="InterPro" id="IPR003423">
    <property type="entry name" value="OMP_efflux"/>
</dbReference>
<keyword evidence="10" id="KW-1185">Reference proteome</keyword>
<dbReference type="Gene3D" id="1.20.1600.10">
    <property type="entry name" value="Outer membrane efflux proteins (OEP)"/>
    <property type="match status" value="1"/>
</dbReference>
<keyword evidence="8" id="KW-0175">Coiled coil</keyword>
<feature type="coiled-coil region" evidence="8">
    <location>
        <begin position="335"/>
        <end position="387"/>
    </location>
</feature>
<keyword evidence="6" id="KW-0472">Membrane</keyword>
<protein>
    <submittedName>
        <fullName evidence="9">TolC family protein</fullName>
    </submittedName>
</protein>
<evidence type="ECO:0000256" key="7">
    <source>
        <dbReference type="ARBA" id="ARBA00023237"/>
    </source>
</evidence>